<gene>
    <name evidence="1" type="ORF">CLP_1624</name>
</gene>
<dbReference type="STRING" id="1492.ATN24_17405"/>
<protein>
    <submittedName>
        <fullName evidence="1">Uncharacterized protein</fullName>
    </submittedName>
</protein>
<dbReference type="HOGENOM" id="CLU_2896040_0_0_9"/>
<sequence>MDRSRKTLKDLECCGWCIHFQPIKENGYKTARGACKTTGTIKQRTDKCKKSFKDRRMKSFFD</sequence>
<organism evidence="1 2">
    <name type="scientific">Clostridium butyricum E4 str. BoNT E BL5262</name>
    <dbReference type="NCBI Taxonomy" id="632245"/>
    <lineage>
        <taxon>Bacteria</taxon>
        <taxon>Bacillati</taxon>
        <taxon>Bacillota</taxon>
        <taxon>Clostridia</taxon>
        <taxon>Eubacteriales</taxon>
        <taxon>Clostridiaceae</taxon>
        <taxon>Clostridium</taxon>
    </lineage>
</organism>
<dbReference type="EMBL" id="ACOM01000005">
    <property type="protein sequence ID" value="EEP55060.1"/>
    <property type="molecule type" value="Genomic_DNA"/>
</dbReference>
<evidence type="ECO:0000313" key="2">
    <source>
        <dbReference type="Proteomes" id="UP000003081"/>
    </source>
</evidence>
<evidence type="ECO:0000313" key="1">
    <source>
        <dbReference type="EMBL" id="EEP55060.1"/>
    </source>
</evidence>
<accession>C4IFC0</accession>
<dbReference type="RefSeq" id="WP_003406458.1">
    <property type="nucleotide sequence ID" value="NZ_ACOM01000005.1"/>
</dbReference>
<proteinExistence type="predicted"/>
<comment type="caution">
    <text evidence="1">The sequence shown here is derived from an EMBL/GenBank/DDBJ whole genome shotgun (WGS) entry which is preliminary data.</text>
</comment>
<dbReference type="AlphaFoldDB" id="C4IFC0"/>
<dbReference type="Proteomes" id="UP000003081">
    <property type="component" value="Unassembled WGS sequence"/>
</dbReference>
<keyword evidence="2" id="KW-1185">Reference proteome</keyword>
<name>C4IFC0_CLOBU</name>
<reference evidence="1 2" key="1">
    <citation type="submission" date="2009-08" db="EMBL/GenBank/DDBJ databases">
        <authorList>
            <person name="Shrivastava S."/>
            <person name="Brinkac L.B."/>
            <person name="Brown J.L."/>
            <person name="Bruce D.B."/>
            <person name="Detter C."/>
            <person name="Green L.D."/>
            <person name="Munk C.A."/>
            <person name="Rogers Y.C."/>
            <person name="Tapia R."/>
            <person name="Sims D.R."/>
            <person name="Smith L.A."/>
            <person name="Smith T.J."/>
            <person name="Sutton G."/>
            <person name="Brettin T."/>
        </authorList>
    </citation>
    <scope>NUCLEOTIDE SEQUENCE [LARGE SCALE GENOMIC DNA]</scope>
    <source>
        <strain evidence="2">E4 str. BoNT E BL5262</strain>
    </source>
</reference>